<dbReference type="InterPro" id="IPR012341">
    <property type="entry name" value="6hp_glycosidase-like_sf"/>
</dbReference>
<keyword evidence="7" id="KW-0119">Carbohydrate metabolism</keyword>
<accession>A0ABS5EE33</accession>
<evidence type="ECO:0000256" key="2">
    <source>
        <dbReference type="ARBA" id="ARBA00009209"/>
    </source>
</evidence>
<name>A0ABS5EE33_9PROT</name>
<evidence type="ECO:0000256" key="6">
    <source>
        <dbReference type="ARBA" id="ARBA00023295"/>
    </source>
</evidence>
<evidence type="ECO:0000256" key="3">
    <source>
        <dbReference type="ARBA" id="ARBA00012601"/>
    </source>
</evidence>
<reference evidence="9" key="1">
    <citation type="journal article" date="2021" name="Syst. Appl. Microbiol.">
        <title>Roseomonas hellenica sp. nov., isolated from roots of wild-growing Alkanna tinctoria.</title>
        <authorList>
            <person name="Rat A."/>
            <person name="Naranjo H.D."/>
            <person name="Lebbe L."/>
            <person name="Cnockaert M."/>
            <person name="Krigas N."/>
            <person name="Grigoriadou K."/>
            <person name="Maloupa E."/>
            <person name="Willems A."/>
        </authorList>
    </citation>
    <scope>NUCLEOTIDE SEQUENCE [LARGE SCALE GENOMIC DNA]</scope>
    <source>
        <strain evidence="9">LMG 31159</strain>
    </source>
</reference>
<keyword evidence="5" id="KW-0136">Cellulose degradation</keyword>
<evidence type="ECO:0000256" key="1">
    <source>
        <dbReference type="ARBA" id="ARBA00000966"/>
    </source>
</evidence>
<comment type="caution">
    <text evidence="8">The sequence shown here is derived from an EMBL/GenBank/DDBJ whole genome shotgun (WGS) entry which is preliminary data.</text>
</comment>
<dbReference type="InterPro" id="IPR008928">
    <property type="entry name" value="6-hairpin_glycosidase_sf"/>
</dbReference>
<comment type="similarity">
    <text evidence="2">Belongs to the glycosyl hydrolase 8 (cellulase D) family.</text>
</comment>
<dbReference type="EMBL" id="JAAEDI010000005">
    <property type="protein sequence ID" value="MBR0649279.1"/>
    <property type="molecule type" value="Genomic_DNA"/>
</dbReference>
<gene>
    <name evidence="8" type="ORF">GXW78_06375</name>
</gene>
<dbReference type="Gene3D" id="1.50.10.10">
    <property type="match status" value="1"/>
</dbReference>
<dbReference type="Proteomes" id="UP000698752">
    <property type="component" value="Unassembled WGS sequence"/>
</dbReference>
<keyword evidence="6" id="KW-0326">Glycosidase</keyword>
<organism evidence="8 9">
    <name type="scientific">Neoroseomonas terrae</name>
    <dbReference type="NCBI Taxonomy" id="424799"/>
    <lineage>
        <taxon>Bacteria</taxon>
        <taxon>Pseudomonadati</taxon>
        <taxon>Pseudomonadota</taxon>
        <taxon>Alphaproteobacteria</taxon>
        <taxon>Acetobacterales</taxon>
        <taxon>Acetobacteraceae</taxon>
        <taxon>Neoroseomonas</taxon>
    </lineage>
</organism>
<dbReference type="InterPro" id="IPR002037">
    <property type="entry name" value="Glyco_hydro_8"/>
</dbReference>
<evidence type="ECO:0000313" key="9">
    <source>
        <dbReference type="Proteomes" id="UP000698752"/>
    </source>
</evidence>
<evidence type="ECO:0000256" key="7">
    <source>
        <dbReference type="ARBA" id="ARBA00023326"/>
    </source>
</evidence>
<keyword evidence="7" id="KW-0624">Polysaccharide degradation</keyword>
<dbReference type="Pfam" id="PF01270">
    <property type="entry name" value="Glyco_hydro_8"/>
    <property type="match status" value="1"/>
</dbReference>
<dbReference type="EC" id="3.2.1.4" evidence="3"/>
<evidence type="ECO:0000256" key="5">
    <source>
        <dbReference type="ARBA" id="ARBA00023001"/>
    </source>
</evidence>
<sequence>MPALLMAAPAAAAAPAEEWQAFKRRFLAPEGRLIDSGNEGVSHSEGQGWGLMFAAAFDDRQAFDQILGWTRRVLKRRNDNLHAWRFRPGAARPVEDQNNATDGDLYIAYGLLMANARWRHAPYHELAVAIGRDVLRVTLRRPHGRPVLLPGASGFESPAGTVLNPSYMMLPIYATLEQTMPGAGWAAIAQEAGEILRRARFGAWGLNPDWVLLPPAAEAPLRMPPGWPPRFSFDAVRAPLALAWAGEVTHPALLGAHAFWSDPRWTTPPAWVDLVTGNTAEFQASPGMLAIAAFTAARIAGGGTTVALPSINASRDYYSASLTLLVRIACVSTGTPLA</sequence>
<dbReference type="PRINTS" id="PR00735">
    <property type="entry name" value="GLHYDRLASE8"/>
</dbReference>
<dbReference type="SUPFAM" id="SSF48208">
    <property type="entry name" value="Six-hairpin glycosidases"/>
    <property type="match status" value="1"/>
</dbReference>
<keyword evidence="4" id="KW-0378">Hydrolase</keyword>
<proteinExistence type="inferred from homology"/>
<dbReference type="RefSeq" id="WP_211867086.1">
    <property type="nucleotide sequence ID" value="NZ_JAAEDI010000005.1"/>
</dbReference>
<evidence type="ECO:0000256" key="4">
    <source>
        <dbReference type="ARBA" id="ARBA00022801"/>
    </source>
</evidence>
<protein>
    <recommendedName>
        <fullName evidence="3">cellulase</fullName>
        <ecNumber evidence="3">3.2.1.4</ecNumber>
    </recommendedName>
</protein>
<comment type="catalytic activity">
    <reaction evidence="1">
        <text>Endohydrolysis of (1-&gt;4)-beta-D-glucosidic linkages in cellulose, lichenin and cereal beta-D-glucans.</text>
        <dbReference type="EC" id="3.2.1.4"/>
    </reaction>
</comment>
<keyword evidence="9" id="KW-1185">Reference proteome</keyword>
<evidence type="ECO:0000313" key="8">
    <source>
        <dbReference type="EMBL" id="MBR0649279.1"/>
    </source>
</evidence>